<dbReference type="AlphaFoldDB" id="A0A370DHF7"/>
<evidence type="ECO:0000256" key="1">
    <source>
        <dbReference type="ARBA" id="ARBA00022729"/>
    </source>
</evidence>
<comment type="caution">
    <text evidence="2">The sequence shown here is derived from an EMBL/GenBank/DDBJ whole genome shotgun (WGS) entry which is preliminary data.</text>
</comment>
<dbReference type="PROSITE" id="PS51257">
    <property type="entry name" value="PROKAR_LIPOPROTEIN"/>
    <property type="match status" value="1"/>
</dbReference>
<dbReference type="Gene3D" id="3.90.10.10">
    <property type="entry name" value="Cytochrome C3"/>
    <property type="match status" value="1"/>
</dbReference>
<dbReference type="PANTHER" id="PTHR35038">
    <property type="entry name" value="DISSIMILATORY SULFITE REDUCTASE SIRA"/>
    <property type="match status" value="1"/>
</dbReference>
<organism evidence="2 3">
    <name type="scientific">endosymbiont of Galathealinum brachiosum</name>
    <dbReference type="NCBI Taxonomy" id="2200906"/>
    <lineage>
        <taxon>Bacteria</taxon>
        <taxon>Pseudomonadati</taxon>
        <taxon>Pseudomonadota</taxon>
        <taxon>Gammaproteobacteria</taxon>
        <taxon>sulfur-oxidizing symbionts</taxon>
    </lineage>
</organism>
<sequence>MLRLLFFSILIFVAACNNDEEHDESTTDTDILLNTNHGGAGSAWGLSDCDACHALGVVHQNEPAIRDIVKVNGYETCTGCHGSNGTDAPRQCLVCHNENDLPEAPLQSGLHKHDFDTGADNELEDQQCIDCHYASDMDGVFNNNRDLTRYADSSGVNSPYSNGTDFCLRCHNRDHQQADFPITDKVFDDPLIAIEDTYTFIDKHGEINSAGSGTYAGLRNNYVYSSRVECTDCHAMHGTTNSRLIIDRSDKGTSKLDLSLRDLPHSVKITADDFSQLCVLCHDMETLQDEGDVDTGNGLTGVHLTGSSCIECHSHGEAIQAGL</sequence>
<accession>A0A370DHF7</accession>
<name>A0A370DHF7_9GAMM</name>
<dbReference type="EMBL" id="QFXC01000008">
    <property type="protein sequence ID" value="RDH83794.1"/>
    <property type="molecule type" value="Genomic_DNA"/>
</dbReference>
<dbReference type="SUPFAM" id="SSF48695">
    <property type="entry name" value="Multiheme cytochromes"/>
    <property type="match status" value="1"/>
</dbReference>
<evidence type="ECO:0000313" key="3">
    <source>
        <dbReference type="Proteomes" id="UP000254266"/>
    </source>
</evidence>
<proteinExistence type="predicted"/>
<keyword evidence="1" id="KW-0732">Signal</keyword>
<gene>
    <name evidence="2" type="ORF">DIZ80_06550</name>
</gene>
<protein>
    <submittedName>
        <fullName evidence="2">Uncharacterized protein</fullName>
    </submittedName>
</protein>
<keyword evidence="3" id="KW-1185">Reference proteome</keyword>
<dbReference type="InterPro" id="IPR036280">
    <property type="entry name" value="Multihaem_cyt_sf"/>
</dbReference>
<dbReference type="Proteomes" id="UP000254266">
    <property type="component" value="Unassembled WGS sequence"/>
</dbReference>
<dbReference type="InterPro" id="IPR051829">
    <property type="entry name" value="Multiheme_Cytochr_ET"/>
</dbReference>
<reference evidence="2 3" key="1">
    <citation type="journal article" date="2018" name="ISME J.">
        <title>Endosymbiont genomes yield clues of tubeworm success.</title>
        <authorList>
            <person name="Li Y."/>
            <person name="Liles M.R."/>
            <person name="Halanych K.M."/>
        </authorList>
    </citation>
    <scope>NUCLEOTIDE SEQUENCE [LARGE SCALE GENOMIC DNA]</scope>
    <source>
        <strain evidence="2">A1464</strain>
    </source>
</reference>
<evidence type="ECO:0000313" key="2">
    <source>
        <dbReference type="EMBL" id="RDH83794.1"/>
    </source>
</evidence>